<dbReference type="Gene3D" id="2.40.128.110">
    <property type="entry name" value="Lipid/polyisoprenoid-binding, YceI-like"/>
    <property type="match status" value="1"/>
</dbReference>
<accession>A0ABV6C2E1</accession>
<reference evidence="3 4" key="1">
    <citation type="submission" date="2024-09" db="EMBL/GenBank/DDBJ databases">
        <authorList>
            <person name="Sun Q."/>
            <person name="Mori K."/>
        </authorList>
    </citation>
    <scope>NUCLEOTIDE SEQUENCE [LARGE SCALE GENOMIC DNA]</scope>
    <source>
        <strain evidence="3 4">JCM 15389</strain>
    </source>
</reference>
<dbReference type="Proteomes" id="UP001589788">
    <property type="component" value="Unassembled WGS sequence"/>
</dbReference>
<dbReference type="SMART" id="SM00867">
    <property type="entry name" value="YceI"/>
    <property type="match status" value="1"/>
</dbReference>
<protein>
    <submittedName>
        <fullName evidence="3">YceI family protein</fullName>
    </submittedName>
</protein>
<dbReference type="InterPro" id="IPR036761">
    <property type="entry name" value="TTHA0802/YceI-like_sf"/>
</dbReference>
<sequence>MTRYTFDPSRSTLTMAARSSVHPIEVQSSDLGGDLELELDREGRLVPGAPVAGTLEVPVGALATGNPLYDRELRRRLDPRRYPSIEARLEGVAPDDQPGRYRVRGTVAFRGASHVAEDLMTLQVEEDGSVVVEGAHQFDIRDFGLEPPRIAMLKVYPEVEVQARLVARPAIPDAGQGG</sequence>
<dbReference type="SUPFAM" id="SSF101874">
    <property type="entry name" value="YceI-like"/>
    <property type="match status" value="1"/>
</dbReference>
<evidence type="ECO:0000259" key="2">
    <source>
        <dbReference type="SMART" id="SM00867"/>
    </source>
</evidence>
<name>A0ABV6C2E1_9ACTN</name>
<feature type="domain" description="Lipid/polyisoprenoid-binding YceI-like" evidence="2">
    <location>
        <begin position="3"/>
        <end position="168"/>
    </location>
</feature>
<dbReference type="InterPro" id="IPR007372">
    <property type="entry name" value="Lipid/polyisoprenoid-bd_YceI"/>
</dbReference>
<keyword evidence="4" id="KW-1185">Reference proteome</keyword>
<evidence type="ECO:0000256" key="1">
    <source>
        <dbReference type="ARBA" id="ARBA00008812"/>
    </source>
</evidence>
<comment type="caution">
    <text evidence="3">The sequence shown here is derived from an EMBL/GenBank/DDBJ whole genome shotgun (WGS) entry which is preliminary data.</text>
</comment>
<organism evidence="3 4">
    <name type="scientific">Aciditerrimonas ferrireducens</name>
    <dbReference type="NCBI Taxonomy" id="667306"/>
    <lineage>
        <taxon>Bacteria</taxon>
        <taxon>Bacillati</taxon>
        <taxon>Actinomycetota</taxon>
        <taxon>Acidimicrobiia</taxon>
        <taxon>Acidimicrobiales</taxon>
        <taxon>Acidimicrobiaceae</taxon>
        <taxon>Aciditerrimonas</taxon>
    </lineage>
</organism>
<evidence type="ECO:0000313" key="3">
    <source>
        <dbReference type="EMBL" id="MFC0081863.1"/>
    </source>
</evidence>
<proteinExistence type="inferred from homology"/>
<dbReference type="EMBL" id="JBHLYQ010000053">
    <property type="protein sequence ID" value="MFC0081863.1"/>
    <property type="molecule type" value="Genomic_DNA"/>
</dbReference>
<dbReference type="Pfam" id="PF04264">
    <property type="entry name" value="YceI"/>
    <property type="match status" value="1"/>
</dbReference>
<evidence type="ECO:0000313" key="4">
    <source>
        <dbReference type="Proteomes" id="UP001589788"/>
    </source>
</evidence>
<comment type="similarity">
    <text evidence="1">Belongs to the UPF0312 family.</text>
</comment>
<dbReference type="RefSeq" id="WP_377789174.1">
    <property type="nucleotide sequence ID" value="NZ_JBHLYQ010000053.1"/>
</dbReference>
<gene>
    <name evidence="3" type="ORF">ACFFRE_06850</name>
</gene>